<evidence type="ECO:0000256" key="4">
    <source>
        <dbReference type="ARBA" id="ARBA00022833"/>
    </source>
</evidence>
<dbReference type="PANTHER" id="PTHR18952">
    <property type="entry name" value="CARBONIC ANHYDRASE"/>
    <property type="match status" value="1"/>
</dbReference>
<sequence length="304" mass="34577">MNFGRRISGFLRISLILAVFFAALTRAQKVGDERAFSYDESSRIGPSHWGGIRPEWRACNSGRMQSPVDLLHQRVQIVSNLGRLDRNYKPANATFINRGHSIMLNWTNDAGHIKINGTMFHLKQCHWHSPSEHTLDGTKFDLEIHLVHVSHDNRTAVIGIMYKIGHPDSSLSMLTRDFEALAETRQVEKYIGIIDPNFIKFGSKKYYRYTGSLTTPPCTQNIIWTIETKPLRHVRLFSSSPPPPSSFTTSNHSLFGQDGVLVRVRQPARVLQNEQPIADDEEESRFRQQCSCTQELCTQGKGMP</sequence>
<dbReference type="EC" id="4.2.1.1" evidence="2 6"/>
<feature type="domain" description="Alpha-carbonic anhydrase" evidence="7">
    <location>
        <begin position="34"/>
        <end position="286"/>
    </location>
</feature>
<keyword evidence="6" id="KW-0732">Signal</keyword>
<keyword evidence="4 6" id="KW-0862">Zinc</keyword>
<dbReference type="SUPFAM" id="SSF51069">
    <property type="entry name" value="Carbonic anhydrase"/>
    <property type="match status" value="1"/>
</dbReference>
<comment type="cofactor">
    <cofactor evidence="1 6">
        <name>Zn(2+)</name>
        <dbReference type="ChEBI" id="CHEBI:29105"/>
    </cofactor>
</comment>
<evidence type="ECO:0000313" key="9">
    <source>
        <dbReference type="Proteomes" id="UP001190926"/>
    </source>
</evidence>
<accession>A0AAD4P6R8</accession>
<evidence type="ECO:0000256" key="3">
    <source>
        <dbReference type="ARBA" id="ARBA00022723"/>
    </source>
</evidence>
<feature type="chain" id="PRO_5041772562" description="Carbonic anhydrase" evidence="6">
    <location>
        <begin position="28"/>
        <end position="304"/>
    </location>
</feature>
<proteinExistence type="inferred from homology"/>
<comment type="function">
    <text evidence="6">Reversible hydration of carbon dioxide.</text>
</comment>
<reference evidence="8 9" key="1">
    <citation type="journal article" date="2021" name="Nat. Commun.">
        <title>Incipient diploidization of the medicinal plant Perilla within 10,000 years.</title>
        <authorList>
            <person name="Zhang Y."/>
            <person name="Shen Q."/>
            <person name="Leng L."/>
            <person name="Zhang D."/>
            <person name="Chen S."/>
            <person name="Shi Y."/>
            <person name="Ning Z."/>
            <person name="Chen S."/>
        </authorList>
    </citation>
    <scope>NUCLEOTIDE SEQUENCE [LARGE SCALE GENOMIC DNA]</scope>
    <source>
        <strain evidence="9">cv. PC099</strain>
    </source>
</reference>
<dbReference type="PANTHER" id="PTHR18952:SF208">
    <property type="entry name" value="CARBONIC ANHYDRASE XA-RELATED"/>
    <property type="match status" value="1"/>
</dbReference>
<dbReference type="EMBL" id="SDAM02000132">
    <property type="protein sequence ID" value="KAH6827980.1"/>
    <property type="molecule type" value="Genomic_DNA"/>
</dbReference>
<dbReference type="GO" id="GO:0008270">
    <property type="term" value="F:zinc ion binding"/>
    <property type="evidence" value="ECO:0007669"/>
    <property type="project" value="UniProtKB-UniRule"/>
</dbReference>
<dbReference type="Pfam" id="PF00194">
    <property type="entry name" value="Carb_anhydrase"/>
    <property type="match status" value="1"/>
</dbReference>
<comment type="caution">
    <text evidence="8">The sequence shown here is derived from an EMBL/GenBank/DDBJ whole genome shotgun (WGS) entry which is preliminary data.</text>
</comment>
<protein>
    <recommendedName>
        <fullName evidence="2 6">Carbonic anhydrase</fullName>
        <ecNumber evidence="2 6">4.2.1.1</ecNumber>
    </recommendedName>
</protein>
<dbReference type="InterPro" id="IPR041891">
    <property type="entry name" value="Alpha_CA_prokaryot-like"/>
</dbReference>
<dbReference type="GO" id="GO:0004089">
    <property type="term" value="F:carbonate dehydratase activity"/>
    <property type="evidence" value="ECO:0007669"/>
    <property type="project" value="UniProtKB-UniRule"/>
</dbReference>
<evidence type="ECO:0000256" key="5">
    <source>
        <dbReference type="ARBA" id="ARBA00023239"/>
    </source>
</evidence>
<evidence type="ECO:0000256" key="2">
    <source>
        <dbReference type="ARBA" id="ARBA00012925"/>
    </source>
</evidence>
<dbReference type="PROSITE" id="PS51144">
    <property type="entry name" value="ALPHA_CA_2"/>
    <property type="match status" value="1"/>
</dbReference>
<dbReference type="InterPro" id="IPR001148">
    <property type="entry name" value="CA_dom"/>
</dbReference>
<dbReference type="InterPro" id="IPR018338">
    <property type="entry name" value="Carbonic_anhydrase_a-class_CS"/>
</dbReference>
<comment type="catalytic activity">
    <reaction evidence="6">
        <text>hydrogencarbonate + H(+) = CO2 + H2O</text>
        <dbReference type="Rhea" id="RHEA:10748"/>
        <dbReference type="ChEBI" id="CHEBI:15377"/>
        <dbReference type="ChEBI" id="CHEBI:15378"/>
        <dbReference type="ChEBI" id="CHEBI:16526"/>
        <dbReference type="ChEBI" id="CHEBI:17544"/>
        <dbReference type="EC" id="4.2.1.1"/>
    </reaction>
</comment>
<dbReference type="SMART" id="SM01057">
    <property type="entry name" value="Carb_anhydrase"/>
    <property type="match status" value="1"/>
</dbReference>
<dbReference type="CDD" id="cd03124">
    <property type="entry name" value="alpha_CA_prokaryotic_like"/>
    <property type="match status" value="1"/>
</dbReference>
<evidence type="ECO:0000256" key="6">
    <source>
        <dbReference type="RuleBase" id="RU367011"/>
    </source>
</evidence>
<dbReference type="InterPro" id="IPR023561">
    <property type="entry name" value="Carbonic_anhydrase_a-class"/>
</dbReference>
<dbReference type="Gene3D" id="3.10.200.10">
    <property type="entry name" value="Alpha carbonic anhydrase"/>
    <property type="match status" value="1"/>
</dbReference>
<dbReference type="AlphaFoldDB" id="A0AAD4P6R8"/>
<organism evidence="8 9">
    <name type="scientific">Perilla frutescens var. hirtella</name>
    <name type="common">Perilla citriodora</name>
    <name type="synonym">Perilla setoyensis</name>
    <dbReference type="NCBI Taxonomy" id="608512"/>
    <lineage>
        <taxon>Eukaryota</taxon>
        <taxon>Viridiplantae</taxon>
        <taxon>Streptophyta</taxon>
        <taxon>Embryophyta</taxon>
        <taxon>Tracheophyta</taxon>
        <taxon>Spermatophyta</taxon>
        <taxon>Magnoliopsida</taxon>
        <taxon>eudicotyledons</taxon>
        <taxon>Gunneridae</taxon>
        <taxon>Pentapetalae</taxon>
        <taxon>asterids</taxon>
        <taxon>lamiids</taxon>
        <taxon>Lamiales</taxon>
        <taxon>Lamiaceae</taxon>
        <taxon>Nepetoideae</taxon>
        <taxon>Elsholtzieae</taxon>
        <taxon>Perilla</taxon>
    </lineage>
</organism>
<dbReference type="PROSITE" id="PS00162">
    <property type="entry name" value="ALPHA_CA_1"/>
    <property type="match status" value="1"/>
</dbReference>
<feature type="signal peptide" evidence="6">
    <location>
        <begin position="1"/>
        <end position="27"/>
    </location>
</feature>
<gene>
    <name evidence="8" type="ORF">C2S53_015143</name>
</gene>
<comment type="similarity">
    <text evidence="6">Belongs to the alpha-carbonic anhydrase family.</text>
</comment>
<dbReference type="GO" id="GO:0006730">
    <property type="term" value="P:one-carbon metabolic process"/>
    <property type="evidence" value="ECO:0007669"/>
    <property type="project" value="TreeGrafter"/>
</dbReference>
<dbReference type="InterPro" id="IPR036398">
    <property type="entry name" value="CA_dom_sf"/>
</dbReference>
<keyword evidence="5 6" id="KW-0456">Lyase</keyword>
<keyword evidence="9" id="KW-1185">Reference proteome</keyword>
<evidence type="ECO:0000256" key="1">
    <source>
        <dbReference type="ARBA" id="ARBA00001947"/>
    </source>
</evidence>
<dbReference type="Proteomes" id="UP001190926">
    <property type="component" value="Unassembled WGS sequence"/>
</dbReference>
<name>A0AAD4P6R8_PERFH</name>
<keyword evidence="3 6" id="KW-0479">Metal-binding</keyword>
<evidence type="ECO:0000259" key="7">
    <source>
        <dbReference type="PROSITE" id="PS51144"/>
    </source>
</evidence>
<evidence type="ECO:0000313" key="8">
    <source>
        <dbReference type="EMBL" id="KAH6827980.1"/>
    </source>
</evidence>